<comment type="catalytic activity">
    <reaction evidence="9 10">
        <text>a 2,3-saturated acyl-[ACP] + NAD(+) = a (2E)-enoyl-[ACP] + NADH + H(+)</text>
        <dbReference type="Rhea" id="RHEA:10240"/>
        <dbReference type="Rhea" id="RHEA-COMP:9925"/>
        <dbReference type="Rhea" id="RHEA-COMP:9926"/>
        <dbReference type="ChEBI" id="CHEBI:15378"/>
        <dbReference type="ChEBI" id="CHEBI:57540"/>
        <dbReference type="ChEBI" id="CHEBI:57945"/>
        <dbReference type="ChEBI" id="CHEBI:78784"/>
        <dbReference type="ChEBI" id="CHEBI:78785"/>
        <dbReference type="EC" id="1.3.1.9"/>
    </reaction>
</comment>
<evidence type="ECO:0000313" key="14">
    <source>
        <dbReference type="EMBL" id="HFB55075.1"/>
    </source>
</evidence>
<evidence type="ECO:0000256" key="2">
    <source>
        <dbReference type="ARBA" id="ARBA00009233"/>
    </source>
</evidence>
<dbReference type="Pfam" id="PF13561">
    <property type="entry name" value="adh_short_C2"/>
    <property type="match status" value="1"/>
</dbReference>
<comment type="similarity">
    <text evidence="2 10">Belongs to the short-chain dehydrogenases/reductases (SDR) family. FabI subfamily.</text>
</comment>
<sequence length="277" mass="29534">MADRHYPKGKLMRGKRGLIMGVANKNSIAWAIAEQLHAQGAELAFTYQGEALERRVRPLAEGIGAKIIVPCDVTDDASMDACFQALKDEWGEIDFLVHSIAFAGREQLAGSFIEQTTREGFATAMDISAYSFVDSARRASAMMSEGGSMITMTYLGSERVVPNYNVMGVAKAALEACTRYLAADLGPRGIRVNAISAGPIKTLAASGIGSGRHMFRFNKATAAMHENTDLEGVAGAALYLLSSLGTSCTGEIHHVDGGFHAIAMPQEQALKDSLGID</sequence>
<feature type="binding site" evidence="12">
    <location>
        <position position="103"/>
    </location>
    <ligand>
        <name>substrate</name>
    </ligand>
</feature>
<evidence type="ECO:0000256" key="7">
    <source>
        <dbReference type="ARBA" id="ARBA00023098"/>
    </source>
</evidence>
<dbReference type="PANTHER" id="PTHR43159">
    <property type="entry name" value="ENOYL-[ACYL-CARRIER-PROTEIN] REDUCTASE"/>
    <property type="match status" value="1"/>
</dbReference>
<dbReference type="Gene3D" id="3.40.50.720">
    <property type="entry name" value="NAD(P)-binding Rossmann-like Domain"/>
    <property type="match status" value="1"/>
</dbReference>
<dbReference type="FunFam" id="3.40.50.720:FF:000054">
    <property type="entry name" value="Enoyl-[acyl-carrier-protein] reductase [NADH]"/>
    <property type="match status" value="1"/>
</dbReference>
<protein>
    <recommendedName>
        <fullName evidence="10">Enoyl-[acyl-carrier-protein] reductase [NADH]</fullName>
        <ecNumber evidence="10">1.3.1.9</ecNumber>
    </recommendedName>
</protein>
<evidence type="ECO:0000256" key="12">
    <source>
        <dbReference type="PIRSR" id="PIRSR000094-2"/>
    </source>
</evidence>
<comment type="pathway">
    <text evidence="1">Lipid metabolism; fatty acid biosynthesis.</text>
</comment>
<evidence type="ECO:0000256" key="8">
    <source>
        <dbReference type="ARBA" id="ARBA00023160"/>
    </source>
</evidence>
<dbReference type="SUPFAM" id="SSF51735">
    <property type="entry name" value="NAD(P)-binding Rossmann-fold domains"/>
    <property type="match status" value="1"/>
</dbReference>
<dbReference type="PRINTS" id="PR00081">
    <property type="entry name" value="GDHRDH"/>
</dbReference>
<feature type="active site" description="Proton acceptor" evidence="11">
    <location>
        <position position="164"/>
    </location>
</feature>
<evidence type="ECO:0000256" key="13">
    <source>
        <dbReference type="PIRSR" id="PIRSR000094-3"/>
    </source>
</evidence>
<feature type="binding site" evidence="13">
    <location>
        <begin position="72"/>
        <end position="73"/>
    </location>
    <ligand>
        <name>NAD(+)</name>
        <dbReference type="ChEBI" id="CHEBI:57540"/>
    </ligand>
</feature>
<dbReference type="InterPro" id="IPR036291">
    <property type="entry name" value="NAD(P)-bd_dom_sf"/>
</dbReference>
<evidence type="ECO:0000256" key="4">
    <source>
        <dbReference type="ARBA" id="ARBA00022832"/>
    </source>
</evidence>
<keyword evidence="3 10" id="KW-0444">Lipid biosynthesis</keyword>
<name>A0A7C3GDG0_9PROT</name>
<feature type="binding site" evidence="13">
    <location>
        <begin position="27"/>
        <end position="28"/>
    </location>
    <ligand>
        <name>NAD(+)</name>
        <dbReference type="ChEBI" id="CHEBI:57540"/>
    </ligand>
</feature>
<dbReference type="GO" id="GO:0006633">
    <property type="term" value="P:fatty acid biosynthetic process"/>
    <property type="evidence" value="ECO:0007669"/>
    <property type="project" value="UniProtKB-UniPathway"/>
</dbReference>
<dbReference type="InterPro" id="IPR014358">
    <property type="entry name" value="Enoyl-ACP_Rdtase_NADH"/>
</dbReference>
<dbReference type="EMBL" id="DRMN01000266">
    <property type="protein sequence ID" value="HFB55075.1"/>
    <property type="molecule type" value="Genomic_DNA"/>
</dbReference>
<dbReference type="PIRSF" id="PIRSF000094">
    <property type="entry name" value="Enoyl-ACP_rdct"/>
    <property type="match status" value="1"/>
</dbReference>
<dbReference type="PANTHER" id="PTHR43159:SF2">
    <property type="entry name" value="ENOYL-[ACYL-CARRIER-PROTEIN] REDUCTASE [NADH], CHLOROPLASTIC"/>
    <property type="match status" value="1"/>
</dbReference>
<evidence type="ECO:0000256" key="9">
    <source>
        <dbReference type="ARBA" id="ARBA00048572"/>
    </source>
</evidence>
<feature type="binding site" evidence="13">
    <location>
        <position position="48"/>
    </location>
    <ligand>
        <name>NAD(+)</name>
        <dbReference type="ChEBI" id="CHEBI:57540"/>
    </ligand>
</feature>
<reference evidence="14" key="1">
    <citation type="journal article" date="2020" name="mSystems">
        <title>Genome- and Community-Level Interaction Insights into Carbon Utilization and Element Cycling Functions of Hydrothermarchaeota in Hydrothermal Sediment.</title>
        <authorList>
            <person name="Zhou Z."/>
            <person name="Liu Y."/>
            <person name="Xu W."/>
            <person name="Pan J."/>
            <person name="Luo Z.H."/>
            <person name="Li M."/>
        </authorList>
    </citation>
    <scope>NUCLEOTIDE SEQUENCE [LARGE SCALE GENOMIC DNA]</scope>
    <source>
        <strain evidence="14">HyVt-489</strain>
    </source>
</reference>
<evidence type="ECO:0000256" key="11">
    <source>
        <dbReference type="PIRSR" id="PIRSR000094-1"/>
    </source>
</evidence>
<evidence type="ECO:0000256" key="3">
    <source>
        <dbReference type="ARBA" id="ARBA00022516"/>
    </source>
</evidence>
<feature type="active site" description="Proton acceptor" evidence="11">
    <location>
        <position position="154"/>
    </location>
</feature>
<proteinExistence type="inferred from homology"/>
<dbReference type="Proteomes" id="UP000886042">
    <property type="component" value="Unassembled WGS sequence"/>
</dbReference>
<feature type="binding site" evidence="13">
    <location>
        <position position="21"/>
    </location>
    <ligand>
        <name>NAD(+)</name>
        <dbReference type="ChEBI" id="CHEBI:57540"/>
    </ligand>
</feature>
<dbReference type="CDD" id="cd05372">
    <property type="entry name" value="ENR_SDR"/>
    <property type="match status" value="1"/>
</dbReference>
<evidence type="ECO:0000256" key="1">
    <source>
        <dbReference type="ARBA" id="ARBA00005194"/>
    </source>
</evidence>
<feature type="binding site" evidence="13">
    <location>
        <begin position="200"/>
        <end position="204"/>
    </location>
    <ligand>
        <name>NAD(+)</name>
        <dbReference type="ChEBI" id="CHEBI:57540"/>
    </ligand>
</feature>
<keyword evidence="7" id="KW-0443">Lipid metabolism</keyword>
<dbReference type="Gene3D" id="1.10.8.400">
    <property type="entry name" value="Enoyl acyl carrier protein reductase"/>
    <property type="match status" value="1"/>
</dbReference>
<dbReference type="AlphaFoldDB" id="A0A7C3GDG0"/>
<keyword evidence="4" id="KW-0276">Fatty acid metabolism</keyword>
<evidence type="ECO:0000256" key="6">
    <source>
        <dbReference type="ARBA" id="ARBA00023027"/>
    </source>
</evidence>
<feature type="binding site" evidence="13">
    <location>
        <position position="171"/>
    </location>
    <ligand>
        <name>NAD(+)</name>
        <dbReference type="ChEBI" id="CHEBI:57540"/>
    </ligand>
</feature>
<comment type="caution">
    <text evidence="14">The sequence shown here is derived from an EMBL/GenBank/DDBJ whole genome shotgun (WGS) entry which is preliminary data.</text>
</comment>
<dbReference type="EC" id="1.3.1.9" evidence="10"/>
<keyword evidence="8 10" id="KW-0275">Fatty acid biosynthesis</keyword>
<feature type="binding site" evidence="13">
    <location>
        <position position="100"/>
    </location>
    <ligand>
        <name>NAD(+)</name>
        <dbReference type="ChEBI" id="CHEBI:57540"/>
    </ligand>
</feature>
<dbReference type="InterPro" id="IPR002347">
    <property type="entry name" value="SDR_fam"/>
</dbReference>
<organism evidence="14">
    <name type="scientific">Hellea balneolensis</name>
    <dbReference type="NCBI Taxonomy" id="287478"/>
    <lineage>
        <taxon>Bacteria</taxon>
        <taxon>Pseudomonadati</taxon>
        <taxon>Pseudomonadota</taxon>
        <taxon>Alphaproteobacteria</taxon>
        <taxon>Maricaulales</taxon>
        <taxon>Robiginitomaculaceae</taxon>
        <taxon>Hellea</taxon>
    </lineage>
</organism>
<evidence type="ECO:0000256" key="5">
    <source>
        <dbReference type="ARBA" id="ARBA00023002"/>
    </source>
</evidence>
<accession>A0A7C3GDG0</accession>
<keyword evidence="5 10" id="KW-0560">Oxidoreductase</keyword>
<keyword evidence="6 10" id="KW-0520">NAD</keyword>
<evidence type="ECO:0000256" key="10">
    <source>
        <dbReference type="PIRNR" id="PIRNR000094"/>
    </source>
</evidence>
<dbReference type="UniPathway" id="UPA00094"/>
<dbReference type="GO" id="GO:0004318">
    <property type="term" value="F:enoyl-[acyl-carrier-protein] reductase (NADH) activity"/>
    <property type="evidence" value="ECO:0007669"/>
    <property type="project" value="UniProtKB-EC"/>
</dbReference>
<gene>
    <name evidence="14" type="ORF">ENJ46_04045</name>
</gene>